<dbReference type="RefSeq" id="WP_146239087.1">
    <property type="nucleotide sequence ID" value="NZ_QKWF01000350.1"/>
</dbReference>
<proteinExistence type="predicted"/>
<dbReference type="Gene3D" id="3.30.160.390">
    <property type="entry name" value="Integrase, DNA-binding domain"/>
    <property type="match status" value="1"/>
</dbReference>
<dbReference type="InterPro" id="IPR038488">
    <property type="entry name" value="Integrase_DNA-bd_sf"/>
</dbReference>
<feature type="non-terminal residue" evidence="2">
    <location>
        <position position="99"/>
    </location>
</feature>
<dbReference type="InterPro" id="IPR025166">
    <property type="entry name" value="Integrase_DNA_bind_dom"/>
</dbReference>
<name>A0A3F3MI65_ACIBA</name>
<dbReference type="Proteomes" id="UP000248662">
    <property type="component" value="Unassembled WGS sequence"/>
</dbReference>
<evidence type="ECO:0000313" key="3">
    <source>
        <dbReference type="Proteomes" id="UP000248662"/>
    </source>
</evidence>
<dbReference type="AlphaFoldDB" id="A0A3F3MI65"/>
<comment type="caution">
    <text evidence="2">The sequence shown here is derived from an EMBL/GenBank/DDBJ whole genome shotgun (WGS) entry which is preliminary data.</text>
</comment>
<dbReference type="EMBL" id="QKWF01000350">
    <property type="protein sequence ID" value="PZM07128.1"/>
    <property type="molecule type" value="Genomic_DNA"/>
</dbReference>
<gene>
    <name evidence="2" type="ORF">DOL94_18965</name>
</gene>
<dbReference type="Pfam" id="PF13356">
    <property type="entry name" value="Arm-DNA-bind_3"/>
    <property type="match status" value="1"/>
</dbReference>
<protein>
    <submittedName>
        <fullName evidence="2">Integrase</fullName>
    </submittedName>
</protein>
<organism evidence="2 3">
    <name type="scientific">Acinetobacter baumannii</name>
    <dbReference type="NCBI Taxonomy" id="470"/>
    <lineage>
        <taxon>Bacteria</taxon>
        <taxon>Pseudomonadati</taxon>
        <taxon>Pseudomonadota</taxon>
        <taxon>Gammaproteobacteria</taxon>
        <taxon>Moraxellales</taxon>
        <taxon>Moraxellaceae</taxon>
        <taxon>Acinetobacter</taxon>
        <taxon>Acinetobacter calcoaceticus/baumannii complex</taxon>
    </lineage>
</organism>
<feature type="domain" description="Integrase DNA-binding" evidence="1">
    <location>
        <begin position="8"/>
        <end position="81"/>
    </location>
</feature>
<accession>A0A3F3MI65</accession>
<evidence type="ECO:0000259" key="1">
    <source>
        <dbReference type="Pfam" id="PF13356"/>
    </source>
</evidence>
<sequence>MSTSRVKLTKSFIDQLELTPAIYRDSEIIGFAIRVNNSYKTYIVEKKVKGKSIRCKLGDYEKITLEDARILAQQKLKELTDSNPLSIKNSKILKNSLNE</sequence>
<evidence type="ECO:0000313" key="2">
    <source>
        <dbReference type="EMBL" id="PZM07128.1"/>
    </source>
</evidence>
<reference evidence="2 3" key="1">
    <citation type="submission" date="2018-06" db="EMBL/GenBank/DDBJ databases">
        <title>Carbapenemase-producing Acinetobacter spp. from environmental sources in an hospital from French Polynesia.</title>
        <authorList>
            <person name="Bonnin R.A."/>
            <person name="Levy M."/>
            <person name="Cuzon G."/>
            <person name="Dortet L."/>
            <person name="Naas T."/>
        </authorList>
    </citation>
    <scope>NUCLEOTIDE SEQUENCE [LARGE SCALE GENOMIC DNA]</scope>
    <source>
        <strain evidence="2 3">R10</strain>
    </source>
</reference>